<dbReference type="Proteomes" id="UP000327013">
    <property type="component" value="Chromosome 8"/>
</dbReference>
<feature type="transmembrane region" description="Helical" evidence="6">
    <location>
        <begin position="256"/>
        <end position="275"/>
    </location>
</feature>
<comment type="similarity">
    <text evidence="2 6">Belongs to the drug/metabolite transporter (DMT) superfamily. Plant drug/metabolite exporter (P-DME) (TC 2.A.7.4) family.</text>
</comment>
<feature type="transmembrane region" description="Helical" evidence="6">
    <location>
        <begin position="217"/>
        <end position="236"/>
    </location>
</feature>
<feature type="domain" description="EamA" evidence="8">
    <location>
        <begin position="187"/>
        <end position="325"/>
    </location>
</feature>
<dbReference type="OrthoDB" id="1728340at2759"/>
<proteinExistence type="inferred from homology"/>
<dbReference type="InterPro" id="IPR030184">
    <property type="entry name" value="WAT1-related"/>
</dbReference>
<dbReference type="EMBL" id="CM017328">
    <property type="protein sequence ID" value="KAE8124177.1"/>
    <property type="molecule type" value="Genomic_DNA"/>
</dbReference>
<dbReference type="InterPro" id="IPR000620">
    <property type="entry name" value="EamA_dom"/>
</dbReference>
<keyword evidence="3 6" id="KW-0812">Transmembrane</keyword>
<evidence type="ECO:0000256" key="6">
    <source>
        <dbReference type="RuleBase" id="RU363077"/>
    </source>
</evidence>
<dbReference type="PANTHER" id="PTHR31218">
    <property type="entry name" value="WAT1-RELATED PROTEIN"/>
    <property type="match status" value="1"/>
</dbReference>
<dbReference type="Pfam" id="PF00892">
    <property type="entry name" value="EamA"/>
    <property type="match status" value="2"/>
</dbReference>
<evidence type="ECO:0000256" key="2">
    <source>
        <dbReference type="ARBA" id="ARBA00007635"/>
    </source>
</evidence>
<feature type="transmembrane region" description="Helical" evidence="6">
    <location>
        <begin position="185"/>
        <end position="205"/>
    </location>
</feature>
<gene>
    <name evidence="9" type="ORF">FH972_019084</name>
</gene>
<dbReference type="SUPFAM" id="SSF103481">
    <property type="entry name" value="Multidrug resistance efflux transporter EmrE"/>
    <property type="match status" value="2"/>
</dbReference>
<evidence type="ECO:0000313" key="10">
    <source>
        <dbReference type="Proteomes" id="UP000327013"/>
    </source>
</evidence>
<evidence type="ECO:0000256" key="4">
    <source>
        <dbReference type="ARBA" id="ARBA00022989"/>
    </source>
</evidence>
<keyword evidence="5 6" id="KW-0472">Membrane</keyword>
<evidence type="ECO:0000256" key="7">
    <source>
        <dbReference type="SAM" id="MobiDB-lite"/>
    </source>
</evidence>
<feature type="transmembrane region" description="Helical" evidence="6">
    <location>
        <begin position="40"/>
        <end position="62"/>
    </location>
</feature>
<dbReference type="InterPro" id="IPR037185">
    <property type="entry name" value="EmrE-like"/>
</dbReference>
<evidence type="ECO:0000256" key="3">
    <source>
        <dbReference type="ARBA" id="ARBA00022692"/>
    </source>
</evidence>
<feature type="transmembrane region" description="Helical" evidence="6">
    <location>
        <begin position="137"/>
        <end position="155"/>
    </location>
</feature>
<accession>A0A5N6RQJ5</accession>
<feature type="transmembrane region" description="Helical" evidence="6">
    <location>
        <begin position="103"/>
        <end position="125"/>
    </location>
</feature>
<comment type="subcellular location">
    <subcellularLocation>
        <location evidence="1 6">Membrane</location>
        <topology evidence="1 6">Multi-pass membrane protein</topology>
    </subcellularLocation>
</comment>
<feature type="domain" description="EamA" evidence="8">
    <location>
        <begin position="27"/>
        <end position="153"/>
    </location>
</feature>
<evidence type="ECO:0000313" key="9">
    <source>
        <dbReference type="EMBL" id="KAE8124177.1"/>
    </source>
</evidence>
<feature type="transmembrane region" description="Helical" evidence="6">
    <location>
        <begin position="282"/>
        <end position="302"/>
    </location>
</feature>
<evidence type="ECO:0000256" key="1">
    <source>
        <dbReference type="ARBA" id="ARBA00004141"/>
    </source>
</evidence>
<evidence type="ECO:0000259" key="8">
    <source>
        <dbReference type="Pfam" id="PF00892"/>
    </source>
</evidence>
<keyword evidence="10" id="KW-1185">Reference proteome</keyword>
<name>A0A5N6RQJ5_9ROSI</name>
<evidence type="ECO:0000256" key="5">
    <source>
        <dbReference type="ARBA" id="ARBA00023136"/>
    </source>
</evidence>
<feature type="transmembrane region" description="Helical" evidence="6">
    <location>
        <begin position="308"/>
        <end position="327"/>
    </location>
</feature>
<sequence length="359" mass="38409">MGLRSNLVGLVPFAAMVVVECLDVGLTTLSKAAMSKGMSHYVFVVYSNALATLILIPSSFIIDRNKRPPLTISVLCKFFLLSLAGITLMQNCVFTGVSYSSPTLASAMSNLVPAFTFLLAVIFRMEKLELRSSRSQIKIMGTLVSISGALVVTLYKGPPIPFSINSLNLPSQPSPSTVLAAANNWIIGGLFLATASLCLATWNTAQAAILKGYPSEMTIVAFYCFFGSIQCAAFSLVAERDPNAWKLRPDIELVSIIYSAVFGSVVTFSALTWCIHKKGPLFVAMFKPLGIAIAALMGVIFLGDTLHVGSVIGATVIVAGFYAVIWAQSKEEDKGKSSEVDGVLSPSQKTPLLESQRDV</sequence>
<dbReference type="GO" id="GO:0016020">
    <property type="term" value="C:membrane"/>
    <property type="evidence" value="ECO:0007669"/>
    <property type="project" value="UniProtKB-SubCell"/>
</dbReference>
<reference evidence="9 10" key="1">
    <citation type="submission" date="2019-06" db="EMBL/GenBank/DDBJ databases">
        <title>A chromosomal-level reference genome of Carpinus fangiana (Coryloideae, Betulaceae).</title>
        <authorList>
            <person name="Yang X."/>
            <person name="Wang Z."/>
            <person name="Zhang L."/>
            <person name="Hao G."/>
            <person name="Liu J."/>
            <person name="Yang Y."/>
        </authorList>
    </citation>
    <scope>NUCLEOTIDE SEQUENCE [LARGE SCALE GENOMIC DNA]</scope>
    <source>
        <strain evidence="9">Cfa_2016G</strain>
        <tissue evidence="9">Leaf</tissue>
    </source>
</reference>
<organism evidence="9 10">
    <name type="scientific">Carpinus fangiana</name>
    <dbReference type="NCBI Taxonomy" id="176857"/>
    <lineage>
        <taxon>Eukaryota</taxon>
        <taxon>Viridiplantae</taxon>
        <taxon>Streptophyta</taxon>
        <taxon>Embryophyta</taxon>
        <taxon>Tracheophyta</taxon>
        <taxon>Spermatophyta</taxon>
        <taxon>Magnoliopsida</taxon>
        <taxon>eudicotyledons</taxon>
        <taxon>Gunneridae</taxon>
        <taxon>Pentapetalae</taxon>
        <taxon>rosids</taxon>
        <taxon>fabids</taxon>
        <taxon>Fagales</taxon>
        <taxon>Betulaceae</taxon>
        <taxon>Carpinus</taxon>
    </lineage>
</organism>
<keyword evidence="4 6" id="KW-1133">Transmembrane helix</keyword>
<dbReference type="AlphaFoldDB" id="A0A5N6RQJ5"/>
<dbReference type="GO" id="GO:0022857">
    <property type="term" value="F:transmembrane transporter activity"/>
    <property type="evidence" value="ECO:0007669"/>
    <property type="project" value="InterPro"/>
</dbReference>
<feature type="transmembrane region" description="Helical" evidence="6">
    <location>
        <begin position="74"/>
        <end position="97"/>
    </location>
</feature>
<feature type="compositionally biased region" description="Basic and acidic residues" evidence="7">
    <location>
        <begin position="330"/>
        <end position="339"/>
    </location>
</feature>
<feature type="region of interest" description="Disordered" evidence="7">
    <location>
        <begin position="330"/>
        <end position="359"/>
    </location>
</feature>
<protein>
    <recommendedName>
        <fullName evidence="6">WAT1-related protein</fullName>
    </recommendedName>
</protein>